<reference evidence="5 6" key="1">
    <citation type="journal article" date="2017" name="Int. J. Syst. Evol. Microbiol.">
        <title>Jeotgalibaca porci sp. nov. and Jeotgalibaca arthritidis sp. nov., isolated from pigs, and emended description of the genus Jeotgalibaca.</title>
        <authorList>
            <person name="Zamora L."/>
            <person name="Perez-Sancho M."/>
            <person name="Dominguez L."/>
            <person name="Fernandez-Garayzabal J.F."/>
            <person name="Vela A.I."/>
        </authorList>
    </citation>
    <scope>NUCLEOTIDE SEQUENCE [LARGE SCALE GENOMIC DNA]</scope>
    <source>
        <strain evidence="5 6">CCUG 69148</strain>
    </source>
</reference>
<dbReference type="InterPro" id="IPR010021">
    <property type="entry name" value="PGPP1/Gep4"/>
</dbReference>
<dbReference type="Pfam" id="PF13242">
    <property type="entry name" value="Hydrolase_like"/>
    <property type="match status" value="1"/>
</dbReference>
<dbReference type="InterPro" id="IPR051400">
    <property type="entry name" value="HAD-like_hydrolase"/>
</dbReference>
<organism evidence="5 6">
    <name type="scientific">Jeotgalibaca porci</name>
    <dbReference type="NCBI Taxonomy" id="1868793"/>
    <lineage>
        <taxon>Bacteria</taxon>
        <taxon>Bacillati</taxon>
        <taxon>Bacillota</taxon>
        <taxon>Bacilli</taxon>
        <taxon>Lactobacillales</taxon>
        <taxon>Carnobacteriaceae</taxon>
        <taxon>Jeotgalibaca</taxon>
    </lineage>
</organism>
<dbReference type="SUPFAM" id="SSF56784">
    <property type="entry name" value="HAD-like"/>
    <property type="match status" value="1"/>
</dbReference>
<dbReference type="Gene3D" id="3.40.50.1000">
    <property type="entry name" value="HAD superfamily/HAD-like"/>
    <property type="match status" value="1"/>
</dbReference>
<evidence type="ECO:0000256" key="2">
    <source>
        <dbReference type="ARBA" id="ARBA00022723"/>
    </source>
</evidence>
<dbReference type="RefSeq" id="WP_166062133.1">
    <property type="nucleotide sequence ID" value="NZ_CP049889.1"/>
</dbReference>
<dbReference type="PANTHER" id="PTHR46470">
    <property type="entry name" value="N-ACYLNEURAMINATE-9-PHOSPHATASE"/>
    <property type="match status" value="1"/>
</dbReference>
<dbReference type="Proteomes" id="UP000501830">
    <property type="component" value="Chromosome"/>
</dbReference>
<dbReference type="GO" id="GO:0046872">
    <property type="term" value="F:metal ion binding"/>
    <property type="evidence" value="ECO:0007669"/>
    <property type="project" value="UniProtKB-KW"/>
</dbReference>
<protein>
    <submittedName>
        <fullName evidence="5">YqeG family HAD IIIA-type phosphatase</fullName>
    </submittedName>
</protein>
<name>A0A6G7WFV3_9LACT</name>
<gene>
    <name evidence="5" type="ORF">G7058_02845</name>
</gene>
<dbReference type="NCBIfam" id="TIGR01509">
    <property type="entry name" value="HAD-SF-IA-v3"/>
    <property type="match status" value="1"/>
</dbReference>
<dbReference type="NCBIfam" id="TIGR01549">
    <property type="entry name" value="HAD-SF-IA-v1"/>
    <property type="match status" value="1"/>
</dbReference>
<dbReference type="KEGG" id="jpo:G7058_02845"/>
<dbReference type="GO" id="GO:0008962">
    <property type="term" value="F:phosphatidylglycerophosphatase activity"/>
    <property type="evidence" value="ECO:0007669"/>
    <property type="project" value="InterPro"/>
</dbReference>
<accession>A0A6G7WFV3</accession>
<evidence type="ECO:0000256" key="1">
    <source>
        <dbReference type="ARBA" id="ARBA00001946"/>
    </source>
</evidence>
<evidence type="ECO:0000256" key="3">
    <source>
        <dbReference type="ARBA" id="ARBA00022801"/>
    </source>
</evidence>
<dbReference type="GO" id="GO:0044281">
    <property type="term" value="P:small molecule metabolic process"/>
    <property type="evidence" value="ECO:0007669"/>
    <property type="project" value="UniProtKB-ARBA"/>
</dbReference>
<dbReference type="EMBL" id="CP049889">
    <property type="protein sequence ID" value="QIK51087.1"/>
    <property type="molecule type" value="Genomic_DNA"/>
</dbReference>
<dbReference type="InterPro" id="IPR006549">
    <property type="entry name" value="HAD-SF_hydro_IIIA"/>
</dbReference>
<dbReference type="AlphaFoldDB" id="A0A6G7WFV3"/>
<dbReference type="InterPro" id="IPR036412">
    <property type="entry name" value="HAD-like_sf"/>
</dbReference>
<sequence length="175" mass="20163">MLDNFRPTWMVENIYQISPEKLKKHNIKAVFADLDNTLVAWNNPNGTPELLAWIEDVKANGIPVVIVSNNKDERIKIVADHLGLYYIARALKPSRQGYRRASKKVGIPLENCVMVGDQLLTDILGANRAGLRTILVRPIVQSDAWNTSINRFFERFIMRHLLNKNPDMKWRNELD</sequence>
<keyword evidence="6" id="KW-1185">Reference proteome</keyword>
<dbReference type="InterPro" id="IPR006439">
    <property type="entry name" value="HAD-SF_hydro_IA"/>
</dbReference>
<dbReference type="GeneID" id="94552201"/>
<keyword evidence="2" id="KW-0479">Metal-binding</keyword>
<evidence type="ECO:0000256" key="4">
    <source>
        <dbReference type="ARBA" id="ARBA00022842"/>
    </source>
</evidence>
<dbReference type="NCBIfam" id="TIGR01662">
    <property type="entry name" value="HAD-SF-IIIA"/>
    <property type="match status" value="1"/>
</dbReference>
<evidence type="ECO:0000313" key="6">
    <source>
        <dbReference type="Proteomes" id="UP000501830"/>
    </source>
</evidence>
<dbReference type="NCBIfam" id="TIGR01668">
    <property type="entry name" value="YqeG_hyp_ppase"/>
    <property type="match status" value="1"/>
</dbReference>
<proteinExistence type="predicted"/>
<dbReference type="InterPro" id="IPR023214">
    <property type="entry name" value="HAD_sf"/>
</dbReference>
<evidence type="ECO:0000313" key="5">
    <source>
        <dbReference type="EMBL" id="QIK51087.1"/>
    </source>
</evidence>
<comment type="cofactor">
    <cofactor evidence="1">
        <name>Mg(2+)</name>
        <dbReference type="ChEBI" id="CHEBI:18420"/>
    </cofactor>
</comment>
<keyword evidence="3" id="KW-0378">Hydrolase</keyword>
<dbReference type="CDD" id="cd16416">
    <property type="entry name" value="HAD_BsYqeG-like"/>
    <property type="match status" value="1"/>
</dbReference>
<keyword evidence="4" id="KW-0460">Magnesium</keyword>
<dbReference type="PANTHER" id="PTHR46470:SF2">
    <property type="entry name" value="GLYCERALDEHYDE 3-PHOSPHATE PHOSPHATASE"/>
    <property type="match status" value="1"/>
</dbReference>